<dbReference type="AlphaFoldDB" id="A0AAW1IZZ1"/>
<dbReference type="EMBL" id="JASPKY010000469">
    <property type="protein sequence ID" value="KAK9695849.1"/>
    <property type="molecule type" value="Genomic_DNA"/>
</dbReference>
<proteinExistence type="predicted"/>
<comment type="caution">
    <text evidence="1">The sequence shown here is derived from an EMBL/GenBank/DDBJ whole genome shotgun (WGS) entry which is preliminary data.</text>
</comment>
<sequence>MILNNDITAYENELNQLLNAMKIEYREFKESVKNLPEQIKTGVKVPEIGIRKHNKRLMSSLKEAELIKKEIAVLLLQNTQLVEKIELVAQHKANENMFS</sequence>
<dbReference type="Proteomes" id="UP001458880">
    <property type="component" value="Unassembled WGS sequence"/>
</dbReference>
<organism evidence="1 2">
    <name type="scientific">Popillia japonica</name>
    <name type="common">Japanese beetle</name>
    <dbReference type="NCBI Taxonomy" id="7064"/>
    <lineage>
        <taxon>Eukaryota</taxon>
        <taxon>Metazoa</taxon>
        <taxon>Ecdysozoa</taxon>
        <taxon>Arthropoda</taxon>
        <taxon>Hexapoda</taxon>
        <taxon>Insecta</taxon>
        <taxon>Pterygota</taxon>
        <taxon>Neoptera</taxon>
        <taxon>Endopterygota</taxon>
        <taxon>Coleoptera</taxon>
        <taxon>Polyphaga</taxon>
        <taxon>Scarabaeiformia</taxon>
        <taxon>Scarabaeidae</taxon>
        <taxon>Rutelinae</taxon>
        <taxon>Popillia</taxon>
    </lineage>
</organism>
<reference evidence="1 2" key="1">
    <citation type="journal article" date="2024" name="BMC Genomics">
        <title>De novo assembly and annotation of Popillia japonica's genome with initial clues to its potential as an invasive pest.</title>
        <authorList>
            <person name="Cucini C."/>
            <person name="Boschi S."/>
            <person name="Funari R."/>
            <person name="Cardaioli E."/>
            <person name="Iannotti N."/>
            <person name="Marturano G."/>
            <person name="Paoli F."/>
            <person name="Bruttini M."/>
            <person name="Carapelli A."/>
            <person name="Frati F."/>
            <person name="Nardi F."/>
        </authorList>
    </citation>
    <scope>NUCLEOTIDE SEQUENCE [LARGE SCALE GENOMIC DNA]</scope>
    <source>
        <strain evidence="1">DMR45628</strain>
    </source>
</reference>
<evidence type="ECO:0000313" key="1">
    <source>
        <dbReference type="EMBL" id="KAK9695849.1"/>
    </source>
</evidence>
<name>A0AAW1IZZ1_POPJA</name>
<accession>A0AAW1IZZ1</accession>
<gene>
    <name evidence="1" type="ORF">QE152_g32314</name>
</gene>
<protein>
    <submittedName>
        <fullName evidence="1">Uncharacterized protein</fullName>
    </submittedName>
</protein>
<keyword evidence="2" id="KW-1185">Reference proteome</keyword>
<evidence type="ECO:0000313" key="2">
    <source>
        <dbReference type="Proteomes" id="UP001458880"/>
    </source>
</evidence>